<dbReference type="EMBL" id="JACXLD010000006">
    <property type="protein sequence ID" value="MBD2859630.1"/>
    <property type="molecule type" value="Genomic_DNA"/>
</dbReference>
<dbReference type="GO" id="GO:0003723">
    <property type="term" value="F:RNA binding"/>
    <property type="evidence" value="ECO:0007669"/>
    <property type="project" value="InterPro"/>
</dbReference>
<dbReference type="InterPro" id="IPR018669">
    <property type="entry name" value="Toxin_HigB"/>
</dbReference>
<accession>A0A927C571</accession>
<gene>
    <name evidence="1" type="ORF">IB286_11490</name>
</gene>
<evidence type="ECO:0000313" key="2">
    <source>
        <dbReference type="Proteomes" id="UP000610558"/>
    </source>
</evidence>
<protein>
    <submittedName>
        <fullName evidence="1">Type II toxin-antitoxin system HigB family toxin</fullName>
    </submittedName>
</protein>
<name>A0A927C571_9GAMM</name>
<reference evidence="1" key="1">
    <citation type="submission" date="2020-09" db="EMBL/GenBank/DDBJ databases">
        <authorList>
            <person name="Yoon J.-W."/>
        </authorList>
    </citation>
    <scope>NUCLEOTIDE SEQUENCE</scope>
    <source>
        <strain evidence="1">KMU-158</strain>
    </source>
</reference>
<dbReference type="GO" id="GO:0004519">
    <property type="term" value="F:endonuclease activity"/>
    <property type="evidence" value="ECO:0007669"/>
    <property type="project" value="InterPro"/>
</dbReference>
<dbReference type="GO" id="GO:0110001">
    <property type="term" value="C:toxin-antitoxin complex"/>
    <property type="evidence" value="ECO:0007669"/>
    <property type="project" value="InterPro"/>
</dbReference>
<dbReference type="Pfam" id="PF09907">
    <property type="entry name" value="HigB_toxin"/>
    <property type="match status" value="1"/>
</dbReference>
<evidence type="ECO:0000313" key="1">
    <source>
        <dbReference type="EMBL" id="MBD2859630.1"/>
    </source>
</evidence>
<dbReference type="AlphaFoldDB" id="A0A927C571"/>
<organism evidence="1 2">
    <name type="scientific">Spongiibacter pelagi</name>
    <dbReference type="NCBI Taxonomy" id="2760804"/>
    <lineage>
        <taxon>Bacteria</taxon>
        <taxon>Pseudomonadati</taxon>
        <taxon>Pseudomonadota</taxon>
        <taxon>Gammaproteobacteria</taxon>
        <taxon>Cellvibrionales</taxon>
        <taxon>Spongiibacteraceae</taxon>
        <taxon>Spongiibacter</taxon>
    </lineage>
</organism>
<sequence>MRVITNKRLVEFAKMHPQAAEPLQAWRKLVECRSYVNFADLRNVFRGIDKVGDLHVFNIGGNKFRLIAFIQFTHQICYIKAVLTHAEYDKEQWK</sequence>
<proteinExistence type="predicted"/>
<comment type="caution">
    <text evidence="1">The sequence shown here is derived from an EMBL/GenBank/DDBJ whole genome shotgun (WGS) entry which is preliminary data.</text>
</comment>
<dbReference type="Proteomes" id="UP000610558">
    <property type="component" value="Unassembled WGS sequence"/>
</dbReference>
<keyword evidence="2" id="KW-1185">Reference proteome</keyword>